<dbReference type="InterPro" id="IPR029063">
    <property type="entry name" value="SAM-dependent_MTases_sf"/>
</dbReference>
<dbReference type="Pfam" id="PF00698">
    <property type="entry name" value="Acyl_transf_1"/>
    <property type="match status" value="1"/>
</dbReference>
<dbReference type="STRING" id="670386.D3BN60"/>
<protein>
    <submittedName>
        <fullName evidence="10">Putative fatty acid synthase</fullName>
    </submittedName>
</protein>
<evidence type="ECO:0000259" key="9">
    <source>
        <dbReference type="PROSITE" id="PS52019"/>
    </source>
</evidence>
<dbReference type="Pfam" id="PF13602">
    <property type="entry name" value="ADH_zinc_N_2"/>
    <property type="match status" value="1"/>
</dbReference>
<dbReference type="Pfam" id="PF00109">
    <property type="entry name" value="ketoacyl-synt"/>
    <property type="match status" value="1"/>
</dbReference>
<dbReference type="Gene3D" id="3.90.180.10">
    <property type="entry name" value="Medium-chain alcohol dehydrogenases, catalytic domain"/>
    <property type="match status" value="1"/>
</dbReference>
<dbReference type="Gene3D" id="3.30.70.3290">
    <property type="match status" value="1"/>
</dbReference>
<feature type="domain" description="Ketosynthase family 3 (KS3)" evidence="8">
    <location>
        <begin position="47"/>
        <end position="469"/>
    </location>
</feature>
<dbReference type="EMBL" id="ADBJ01000043">
    <property type="protein sequence ID" value="EFA77422.1"/>
    <property type="molecule type" value="Genomic_DNA"/>
</dbReference>
<dbReference type="InterPro" id="IPR049552">
    <property type="entry name" value="PKS_DH_N"/>
</dbReference>
<proteinExistence type="predicted"/>
<dbReference type="InterPro" id="IPR013968">
    <property type="entry name" value="PKS_KR"/>
</dbReference>
<dbReference type="InterPro" id="IPR050444">
    <property type="entry name" value="Polyketide_Synthase"/>
</dbReference>
<dbReference type="InterPro" id="IPR016035">
    <property type="entry name" value="Acyl_Trfase/lysoPLipase"/>
</dbReference>
<dbReference type="InterPro" id="IPR049551">
    <property type="entry name" value="PKS_DH_C"/>
</dbReference>
<keyword evidence="5" id="KW-0560">Oxidoreductase</keyword>
<dbReference type="Gene3D" id="3.40.50.150">
    <property type="entry name" value="Vaccinia Virus protein VP39"/>
    <property type="match status" value="1"/>
</dbReference>
<dbReference type="PANTHER" id="PTHR45681">
    <property type="entry name" value="POLYKETIDE SYNTHASE 44-RELATED"/>
    <property type="match status" value="1"/>
</dbReference>
<dbReference type="GeneID" id="31368105"/>
<evidence type="ECO:0000256" key="2">
    <source>
        <dbReference type="ARBA" id="ARBA00022450"/>
    </source>
</evidence>
<dbReference type="InterPro" id="IPR002328">
    <property type="entry name" value="ADH_Zn_CS"/>
</dbReference>
<accession>D3BN60</accession>
<evidence type="ECO:0000259" key="7">
    <source>
        <dbReference type="PROSITE" id="PS50075"/>
    </source>
</evidence>
<dbReference type="FunFam" id="3.40.366.10:FF:000002">
    <property type="entry name" value="Probable polyketide synthase 2"/>
    <property type="match status" value="1"/>
</dbReference>
<evidence type="ECO:0000313" key="11">
    <source>
        <dbReference type="Proteomes" id="UP000001396"/>
    </source>
</evidence>
<dbReference type="CDD" id="cd02440">
    <property type="entry name" value="AdoMet_MTases"/>
    <property type="match status" value="1"/>
</dbReference>
<dbReference type="InterPro" id="IPR011032">
    <property type="entry name" value="GroES-like_sf"/>
</dbReference>
<dbReference type="InterPro" id="IPR032821">
    <property type="entry name" value="PKS_assoc"/>
</dbReference>
<dbReference type="Pfam" id="PF08240">
    <property type="entry name" value="ADH_N"/>
    <property type="match status" value="1"/>
</dbReference>
<dbReference type="SUPFAM" id="SSF50129">
    <property type="entry name" value="GroES-like"/>
    <property type="match status" value="1"/>
</dbReference>
<dbReference type="Pfam" id="PF14765">
    <property type="entry name" value="PS-DH"/>
    <property type="match status" value="1"/>
</dbReference>
<keyword evidence="11" id="KW-1185">Reference proteome</keyword>
<dbReference type="Pfam" id="PF21089">
    <property type="entry name" value="PKS_DH_N"/>
    <property type="match status" value="1"/>
</dbReference>
<dbReference type="InterPro" id="IPR013217">
    <property type="entry name" value="Methyltransf_12"/>
</dbReference>
<dbReference type="SUPFAM" id="SSF53901">
    <property type="entry name" value="Thiolase-like"/>
    <property type="match status" value="1"/>
</dbReference>
<dbReference type="Gene3D" id="3.40.47.10">
    <property type="match status" value="1"/>
</dbReference>
<dbReference type="InterPro" id="IPR042104">
    <property type="entry name" value="PKS_dehydratase_sf"/>
</dbReference>
<keyword evidence="4" id="KW-0808">Transferase</keyword>
<feature type="active site" description="Proton acceptor; for dehydratase activity" evidence="6">
    <location>
        <position position="969"/>
    </location>
</feature>
<dbReference type="GO" id="GO:0016491">
    <property type="term" value="F:oxidoreductase activity"/>
    <property type="evidence" value="ECO:0007669"/>
    <property type="project" value="UniProtKB-KW"/>
</dbReference>
<dbReference type="InterPro" id="IPR020841">
    <property type="entry name" value="PKS_Beta-ketoAc_synthase_dom"/>
</dbReference>
<evidence type="ECO:0000256" key="1">
    <source>
        <dbReference type="ARBA" id="ARBA00001957"/>
    </source>
</evidence>
<dbReference type="SUPFAM" id="SSF51735">
    <property type="entry name" value="NAD(P)-binding Rossmann-fold domains"/>
    <property type="match status" value="2"/>
</dbReference>
<dbReference type="InterPro" id="IPR014030">
    <property type="entry name" value="Ketoacyl_synth_N"/>
</dbReference>
<dbReference type="GO" id="GO:0008270">
    <property type="term" value="F:zinc ion binding"/>
    <property type="evidence" value="ECO:0007669"/>
    <property type="project" value="InterPro"/>
</dbReference>
<dbReference type="InParanoid" id="D3BN60"/>
<dbReference type="PROSITE" id="PS52004">
    <property type="entry name" value="KS3_2"/>
    <property type="match status" value="1"/>
</dbReference>
<dbReference type="SMART" id="SM00825">
    <property type="entry name" value="PKS_KS"/>
    <property type="match status" value="1"/>
</dbReference>
<dbReference type="InterPro" id="IPR016039">
    <property type="entry name" value="Thiolase-like"/>
</dbReference>
<dbReference type="Pfam" id="PF16197">
    <property type="entry name" value="KAsynt_C_assoc"/>
    <property type="match status" value="1"/>
</dbReference>
<dbReference type="RefSeq" id="XP_020429551.1">
    <property type="nucleotide sequence ID" value="XM_020583364.1"/>
</dbReference>
<keyword evidence="2" id="KW-0596">Phosphopantetheine</keyword>
<comment type="caution">
    <text evidence="10">The sequence shown here is derived from an EMBL/GenBank/DDBJ whole genome shotgun (WGS) entry which is preliminary data.</text>
</comment>
<dbReference type="SUPFAM" id="SSF53335">
    <property type="entry name" value="S-adenosyl-L-methionine-dependent methyltransferases"/>
    <property type="match status" value="1"/>
</dbReference>
<feature type="region of interest" description="C-terminal hotdog fold" evidence="6">
    <location>
        <begin position="1079"/>
        <end position="1226"/>
    </location>
</feature>
<dbReference type="Pfam" id="PF08242">
    <property type="entry name" value="Methyltransf_12"/>
    <property type="match status" value="1"/>
</dbReference>
<dbReference type="CDD" id="cd00833">
    <property type="entry name" value="PKS"/>
    <property type="match status" value="1"/>
</dbReference>
<evidence type="ECO:0000256" key="3">
    <source>
        <dbReference type="ARBA" id="ARBA00022553"/>
    </source>
</evidence>
<dbReference type="InterPro" id="IPR049900">
    <property type="entry name" value="PKS_mFAS_DH"/>
</dbReference>
<feature type="domain" description="Carrier" evidence="7">
    <location>
        <begin position="2422"/>
        <end position="2499"/>
    </location>
</feature>
<dbReference type="SUPFAM" id="SSF52151">
    <property type="entry name" value="FabD/lysophospholipase-like"/>
    <property type="match status" value="1"/>
</dbReference>
<dbReference type="InterPro" id="IPR009081">
    <property type="entry name" value="PP-bd_ACP"/>
</dbReference>
<dbReference type="Pfam" id="PF08659">
    <property type="entry name" value="KR"/>
    <property type="match status" value="1"/>
</dbReference>
<dbReference type="CDD" id="cd05195">
    <property type="entry name" value="enoyl_red"/>
    <property type="match status" value="1"/>
</dbReference>
<gene>
    <name evidence="10" type="primary">pks27</name>
    <name evidence="10" type="ORF">PPL_12638</name>
</gene>
<dbReference type="Pfam" id="PF02801">
    <property type="entry name" value="Ketoacyl-synt_C"/>
    <property type="match status" value="1"/>
</dbReference>
<dbReference type="SMART" id="SM00829">
    <property type="entry name" value="PKS_ER"/>
    <property type="match status" value="1"/>
</dbReference>
<dbReference type="PANTHER" id="PTHR45681:SF6">
    <property type="entry name" value="POLYKETIDE SYNTHASE 37"/>
    <property type="match status" value="1"/>
</dbReference>
<dbReference type="InterPro" id="IPR020843">
    <property type="entry name" value="ER"/>
</dbReference>
<dbReference type="InterPro" id="IPR014043">
    <property type="entry name" value="Acyl_transferase_dom"/>
</dbReference>
<keyword evidence="3" id="KW-0597">Phosphoprotein</keyword>
<dbReference type="InterPro" id="IPR016036">
    <property type="entry name" value="Malonyl_transacylase_ACP-bd"/>
</dbReference>
<dbReference type="SUPFAM" id="SSF55048">
    <property type="entry name" value="Probable ACP-binding domain of malonyl-CoA ACP transacylase"/>
    <property type="match status" value="1"/>
</dbReference>
<evidence type="ECO:0000259" key="8">
    <source>
        <dbReference type="PROSITE" id="PS52004"/>
    </source>
</evidence>
<dbReference type="SMART" id="SM00827">
    <property type="entry name" value="PKS_AT"/>
    <property type="match status" value="1"/>
</dbReference>
<dbReference type="PROSITE" id="PS00059">
    <property type="entry name" value="ADH_ZINC"/>
    <property type="match status" value="1"/>
</dbReference>
<organism evidence="10 11">
    <name type="scientific">Heterostelium pallidum (strain ATCC 26659 / Pp 5 / PN500)</name>
    <name type="common">Cellular slime mold</name>
    <name type="synonym">Polysphondylium pallidum</name>
    <dbReference type="NCBI Taxonomy" id="670386"/>
    <lineage>
        <taxon>Eukaryota</taxon>
        <taxon>Amoebozoa</taxon>
        <taxon>Evosea</taxon>
        <taxon>Eumycetozoa</taxon>
        <taxon>Dictyostelia</taxon>
        <taxon>Acytosteliales</taxon>
        <taxon>Acytosteliaceae</taxon>
        <taxon>Heterostelium</taxon>
    </lineage>
</organism>
<dbReference type="InterPro" id="IPR013154">
    <property type="entry name" value="ADH-like_N"/>
</dbReference>
<dbReference type="SMART" id="SM00822">
    <property type="entry name" value="PKS_KR"/>
    <property type="match status" value="1"/>
</dbReference>
<feature type="active site" description="Proton donor; for dehydratase activity" evidence="6">
    <location>
        <position position="1139"/>
    </location>
</feature>
<dbReference type="InterPro" id="IPR036291">
    <property type="entry name" value="NAD(P)-bd_dom_sf"/>
</dbReference>
<dbReference type="InterPro" id="IPR001227">
    <property type="entry name" value="Ac_transferase_dom_sf"/>
</dbReference>
<dbReference type="Gene3D" id="3.10.129.110">
    <property type="entry name" value="Polyketide synthase dehydratase"/>
    <property type="match status" value="1"/>
</dbReference>
<evidence type="ECO:0000313" key="10">
    <source>
        <dbReference type="EMBL" id="EFA77422.1"/>
    </source>
</evidence>
<feature type="domain" description="PKS/mFAS DH" evidence="9">
    <location>
        <begin position="937"/>
        <end position="1226"/>
    </location>
</feature>
<dbReference type="Gene3D" id="3.40.50.720">
    <property type="entry name" value="NAD(P)-binding Rossmann-like Domain"/>
    <property type="match status" value="2"/>
</dbReference>
<sequence length="2505" mass="285181">MEFCGNMDFKLPKLLLIIKIITDRVIWKTRFDKHQSKMIDNINLTSGNDVAVVGIGLRFPGKVNSPQKFWESLEKSFDGIVKVPKERWSETFHEHELISTVNAGLVDLDEWKKFDPLFFEISPKDADILDPQERIMLTLAYEALEDAQIPVRSLRSSNTGVFVGVSLIDYHQLQNGPCQIDTVPKVLCDFFTHSVIANRVSYCFDFRGPSMCVDTACSSSLTTTDLAIKYIQDGECDVALTCGINALFDPNTTRLYDNIGVLADHCRPFDQDANGFVRGEGCGVVVLKKLSLAERDGNRIYAVIKGRGINTDGHCNKDTMSTPSSTTQSENIKQTLQRSNIDASQIYYVEAHSTGTVVGDPIEVNALINVFSSNHSPERPLKIGSVKSNIGHLESAAGVASLIKVSLMLKNRKLVPSIKLNNFNQKIPFKQSNIQVITETEDLPDDQLIMMGINSFGIGGSNSHVILQEYKIDKNKWNQNDIKNNDKYYLIPISANSSTSNDKYFESIKEYQDRISLKEFALYQSLTKSFHSQRRVIIAKDWNDFNSKSVEINGLSPIKDSIGKKLIFVFCGQGPQWNQMGMNLYENEPIFKSTVDELDSLLKEYSGYSLIEKMKQIPNDSNDIHKPIIAQPALFLFQVALFELYRYWGLNPSIVFGHSFGDITSAYISGNLTLSDAIKVVHLRASFQNETIGSGRMLVVGISSDQFEKNYQNQFPNLEIACYNSDNSIVITGNNDNLNEFTKQLKQSDIFHTFLRTPCSFHSSHQEVIKDKVINEINDLKSKQSTIPWYSTVTGDLKLDPMVSQYIYDNIRNPVYFKKTLDSIVRDLKGDLKDYVFIEISPHPTLSGLITQTIPSAKVISPIQRNKDEQLLFKSSLATLHCIGVNIDFKSQFNQFDISNPIWRDNVSILPRYQWDSDLYWRESHQSKFKRLNGPSTSILGIKSVFNGNENYISDIDIERKPYQYLKDHQVKDRPILPGAAYVEAIIEIFQSKQQDILINRLEFMVPFFLEKKKGQSLKLVTDIEKISKLEYSIDFYNKNSDFYDLEDEIFKSAKSKVTLLSKSNNRIIDIESFKNQCNLTTFTQEELYKRTPRVGLRYGPAFQHIKSISIGNQMSFAVLQTKSTSNTPSKILDATLIDNCAHGLIGFLDERRQFIFKSIDDMRISYQNLQELESNPPDHLFLLTRIVDYNNYECIGNCLLVDPNGKLILEMKNFTVGTNERLKMKKLKYPNDELFDTFYQPKDSTLSNPNDIIPSPLIEESLACLEVNELRIDFTQCFFVMFIRLVPEFNLEEVLNQSIEESMIKFKFISNDTNIKLFSRVIEIFKDCREYLNIREVPESISKYDASLNENAFKGGQLIIETLRGNDEYGEQLFRDGVISNLYKAPFIQYYFKQTSFIAVQSILESIKQSNSKRIIKILEIGGGTGTVTNYLIPQLDEMLYSLGDQNQVEVIYTFSDVSSFFVSPMKDKYSNEYKFKSNLKMKFKVIDLDQDLVDQGLLKSSYDMILMSLVIHVCPNIRSPISNCHQILSPNGILLFAEPAYKSVTADILFGGFKQFWSYNDDIRDHCALKPNQWVELLSEDNKFKNTRIYGPNDSNGNQLSPDLGHMFIIHTQKSSIKSLKVNNIEKLSIIIDENQTIPIEYFEGYSKESISLIKSNEIESHSDILQNSTQILFLPTIELQMVDIYQQTLYSLVQLLQLFTYQDKQPRIIAVSKDRESSNYLSNSIVGLLNTAFVDHRELDLLIIDTDSSLNKDLIHIILKLSEHKEILGENSYLIINNEIMVLRVRDIKDDVFKYSKAYETNNENILTMANINLDYKLKNRRELQPNELEIEVKSIGLNFKDNLFHLKLLPQQMMIGGDIYHPSFGHEATGVVSRIGSDIKEYKVGDEVISAHTFNGMASHSINDQSFFCFKPKELSHNECASVGVVYTTVYHSLFEVCHFNAERETILIHGATGGVGIAALNVMRMLKCKRVYATAGSQEKIDYLKSNYSDILIDVFDSYSHEFSDKIKEQCKGVDVLINTLPVEYMEENFRSMAQYGRIIDLIITHVLNNNTFGFGQFKKDIQYSTLDLKYLFYNRIEYCKDLMSTVFNDIISGKLQLTPIKVFDVLETKDAFNYMKDRKQIGKIVIDNSNIQQSILKPLIESKDRKPLPKNDFKLDISNTIIVTGQSGLSLELVPWLAKNTYASDIVVLSKSTLNNRLKLIINSTKSTRIHFYQTDITDINELKSRIESISNSMPPIETILHLAIILESFPINEVTFENIKKVHDPKVVGAHNLHTLSIDLNLPLKQFIVFSSISGFSGEASQPGYNSACLAVDALCKYRNDTLGLKSKSIRLGPILGEGTVAESAGIQEFFITRGVYPIPLSIFFGGLEIILSQTLYCTPILCNVTSVRSYEVHPHIQYSIDHMVVGETGKSNISKIENPLEIILDGFSNLLSIPKHKLNMETPLKNFGVDSLMTVQVKFFLDTNIEQDIFTIAQIPNLSISNIESTLINRRNLKKEK</sequence>
<dbReference type="Proteomes" id="UP000001396">
    <property type="component" value="Unassembled WGS sequence"/>
</dbReference>
<dbReference type="GO" id="GO:0016746">
    <property type="term" value="F:acyltransferase activity"/>
    <property type="evidence" value="ECO:0007669"/>
    <property type="project" value="InterPro"/>
</dbReference>
<evidence type="ECO:0000256" key="4">
    <source>
        <dbReference type="ARBA" id="ARBA00022679"/>
    </source>
</evidence>
<dbReference type="PROSITE" id="PS52019">
    <property type="entry name" value="PKS_MFAS_DH"/>
    <property type="match status" value="1"/>
</dbReference>
<feature type="region of interest" description="N-terminal hotdog fold" evidence="6">
    <location>
        <begin position="937"/>
        <end position="1065"/>
    </location>
</feature>
<dbReference type="PROSITE" id="PS50075">
    <property type="entry name" value="CARRIER"/>
    <property type="match status" value="1"/>
</dbReference>
<dbReference type="Pfam" id="PF23297">
    <property type="entry name" value="ACP_SdgA_C"/>
    <property type="match status" value="1"/>
</dbReference>
<evidence type="ECO:0000256" key="5">
    <source>
        <dbReference type="ARBA" id="ARBA00023002"/>
    </source>
</evidence>
<dbReference type="InterPro" id="IPR057326">
    <property type="entry name" value="KR_dom"/>
</dbReference>
<dbReference type="InterPro" id="IPR014031">
    <property type="entry name" value="Ketoacyl_synth_C"/>
</dbReference>
<name>D3BN60_HETP5</name>
<evidence type="ECO:0000256" key="6">
    <source>
        <dbReference type="PROSITE-ProRule" id="PRU01363"/>
    </source>
</evidence>
<comment type="cofactor">
    <cofactor evidence="1">
        <name>pantetheine 4'-phosphate</name>
        <dbReference type="ChEBI" id="CHEBI:47942"/>
    </cofactor>
</comment>
<dbReference type="Gene3D" id="3.40.366.10">
    <property type="entry name" value="Malonyl-Coenzyme A Acyl Carrier Protein, domain 2"/>
    <property type="match status" value="1"/>
</dbReference>
<reference evidence="10 11" key="1">
    <citation type="journal article" date="2011" name="Genome Res.">
        <title>Phylogeny-wide analysis of social amoeba genomes highlights ancient origins for complex intercellular communication.</title>
        <authorList>
            <person name="Heidel A.J."/>
            <person name="Lawal H.M."/>
            <person name="Felder M."/>
            <person name="Schilde C."/>
            <person name="Helps N.R."/>
            <person name="Tunggal B."/>
            <person name="Rivero F."/>
            <person name="John U."/>
            <person name="Schleicher M."/>
            <person name="Eichinger L."/>
            <person name="Platzer M."/>
            <person name="Noegel A.A."/>
            <person name="Schaap P."/>
            <person name="Gloeckner G."/>
        </authorList>
    </citation>
    <scope>NUCLEOTIDE SEQUENCE [LARGE SCALE GENOMIC DNA]</scope>
    <source>
        <strain evidence="11">ATCC 26659 / Pp 5 / PN500</strain>
    </source>
</reference>